<gene>
    <name evidence="1" type="ORF">IAB60_10625</name>
</gene>
<dbReference type="Gene3D" id="3.40.470.10">
    <property type="entry name" value="Uracil-DNA glycosylase-like domain"/>
    <property type="match status" value="1"/>
</dbReference>
<dbReference type="Proteomes" id="UP000886860">
    <property type="component" value="Unassembled WGS sequence"/>
</dbReference>
<reference evidence="1" key="2">
    <citation type="journal article" date="2021" name="PeerJ">
        <title>Extensive microbial diversity within the chicken gut microbiome revealed by metagenomics and culture.</title>
        <authorList>
            <person name="Gilroy R."/>
            <person name="Ravi A."/>
            <person name="Getino M."/>
            <person name="Pursley I."/>
            <person name="Horton D.L."/>
            <person name="Alikhan N.F."/>
            <person name="Baker D."/>
            <person name="Gharbi K."/>
            <person name="Hall N."/>
            <person name="Watson M."/>
            <person name="Adriaenssens E.M."/>
            <person name="Foster-Nyarko E."/>
            <person name="Jarju S."/>
            <person name="Secka A."/>
            <person name="Antonio M."/>
            <person name="Oren A."/>
            <person name="Chaudhuri R.R."/>
            <person name="La Ragione R."/>
            <person name="Hildebrand F."/>
            <person name="Pallen M.J."/>
        </authorList>
    </citation>
    <scope>NUCLEOTIDE SEQUENCE</scope>
    <source>
        <strain evidence="1">CHK123-3438</strain>
    </source>
</reference>
<evidence type="ECO:0000313" key="2">
    <source>
        <dbReference type="Proteomes" id="UP000886860"/>
    </source>
</evidence>
<sequence>MAKTLEQIVIEGLASDCSSLEELYVLWQTMHHTEADTVGKTCHMEIDKRSFHIDGILNPEKFSGVLYILKEPSLKRYIQKGLTFPVITDIRKEYRRYKKGYEDECGYLAGMQRLLLGEASASMTNQQVMDTLAAIYINKRGGKESSDDIWLNYGYEYIEFLKRQIRLIDPRVIVCCGEEIFKLVVKEVFYNKKHIRNRGDHMIWKDMVKNHQFTADTGYRHTADPAKTAVVVVNMWSPAYRVNKDQYLSPEEYLKEFERRIKGM</sequence>
<name>A0A9D1GKC9_9FIRM</name>
<accession>A0A9D1GKC9</accession>
<dbReference type="InterPro" id="IPR036895">
    <property type="entry name" value="Uracil-DNA_glycosylase-like_sf"/>
</dbReference>
<dbReference type="AlphaFoldDB" id="A0A9D1GKC9"/>
<proteinExistence type="predicted"/>
<comment type="caution">
    <text evidence="1">The sequence shown here is derived from an EMBL/GenBank/DDBJ whole genome shotgun (WGS) entry which is preliminary data.</text>
</comment>
<evidence type="ECO:0000313" key="1">
    <source>
        <dbReference type="EMBL" id="HIT42525.1"/>
    </source>
</evidence>
<protein>
    <recommendedName>
        <fullName evidence="3">Uracil-DNA glycosylase-like domain-containing protein</fullName>
    </recommendedName>
</protein>
<reference evidence="1" key="1">
    <citation type="submission" date="2020-10" db="EMBL/GenBank/DDBJ databases">
        <authorList>
            <person name="Gilroy R."/>
        </authorList>
    </citation>
    <scope>NUCLEOTIDE SEQUENCE</scope>
    <source>
        <strain evidence="1">CHK123-3438</strain>
    </source>
</reference>
<dbReference type="EMBL" id="DVKS01000182">
    <property type="protein sequence ID" value="HIT42525.1"/>
    <property type="molecule type" value="Genomic_DNA"/>
</dbReference>
<feature type="non-terminal residue" evidence="1">
    <location>
        <position position="264"/>
    </location>
</feature>
<organism evidence="1 2">
    <name type="scientific">Candidatus Caccovicinus merdipullorum</name>
    <dbReference type="NCBI Taxonomy" id="2840724"/>
    <lineage>
        <taxon>Bacteria</taxon>
        <taxon>Bacillati</taxon>
        <taxon>Bacillota</taxon>
        <taxon>Clostridia</taxon>
        <taxon>Eubacteriales</taxon>
        <taxon>Candidatus Caccovicinus</taxon>
    </lineage>
</organism>
<evidence type="ECO:0008006" key="3">
    <source>
        <dbReference type="Google" id="ProtNLM"/>
    </source>
</evidence>